<dbReference type="RefSeq" id="WP_251801947.1">
    <property type="nucleotide sequence ID" value="NZ_JAMQOL010000047.1"/>
</dbReference>
<name>A0ABT0Y852_9ACTN</name>
<proteinExistence type="predicted"/>
<dbReference type="EMBL" id="JAMQOL010000047">
    <property type="protein sequence ID" value="MCM4082227.1"/>
    <property type="molecule type" value="Genomic_DNA"/>
</dbReference>
<evidence type="ECO:0000256" key="5">
    <source>
        <dbReference type="SAM" id="Phobius"/>
    </source>
</evidence>
<keyword evidence="7" id="KW-1185">Reference proteome</keyword>
<keyword evidence="3 5" id="KW-1133">Transmembrane helix</keyword>
<dbReference type="Gene3D" id="1.20.1740.10">
    <property type="entry name" value="Amino acid/polyamine transporter I"/>
    <property type="match status" value="1"/>
</dbReference>
<feature type="transmembrane region" description="Helical" evidence="5">
    <location>
        <begin position="188"/>
        <end position="211"/>
    </location>
</feature>
<evidence type="ECO:0000256" key="1">
    <source>
        <dbReference type="ARBA" id="ARBA00004141"/>
    </source>
</evidence>
<feature type="transmembrane region" description="Helical" evidence="5">
    <location>
        <begin position="357"/>
        <end position="378"/>
    </location>
</feature>
<sequence length="485" mass="48755">MTGPVTLARRTMGAGALVGVAAVASSPQTVLNGGIPATYAQSGVQGVPLSFVLVMFVVALLAVGYVAVSRHVPHGAPFYAQLARGLGPGWGLAGAGVALLGYNSLQVSLFALWSTSLAGLVGAGPWWVWAAAGWLVVLLLGRYPGAANAKLLGALLACEIGIVLAFDIAAFANPADGISLDGFLPSELFIAGGGAGALVFAMAAFAGAEAVPSYGDEARSTRTIVVATFGGFGVLGVLYALTSWAYAAAVGPAGVRAGVPAADPMTILAGTWGPGIGGFGQLLLVTSVLAAMSAFSGIVARYLCALGDEGVLPAGLAAVSPGADGGAPRGGSLAQAGISAVMLAGFAVSGADPMGLMFVWLSSIGAVCIMGLLMVSSWSAVAFFGQGAGSRESVWVRQLLPGAGGVVGVLTLVFMLSNLPMLLGLPDGSPLPFLIAGPVLAVIVVVFVARGRWLKLHRPDVYAQLGRRRVDPLQVRDPRIVGLQL</sequence>
<organism evidence="6 7">
    <name type="scientific">Paractinoplanes hotanensis</name>
    <dbReference type="NCBI Taxonomy" id="2906497"/>
    <lineage>
        <taxon>Bacteria</taxon>
        <taxon>Bacillati</taxon>
        <taxon>Actinomycetota</taxon>
        <taxon>Actinomycetes</taxon>
        <taxon>Micromonosporales</taxon>
        <taxon>Micromonosporaceae</taxon>
        <taxon>Paractinoplanes</taxon>
    </lineage>
</organism>
<feature type="transmembrane region" description="Helical" evidence="5">
    <location>
        <begin position="399"/>
        <end position="419"/>
    </location>
</feature>
<dbReference type="PANTHER" id="PTHR42770:SF16">
    <property type="entry name" value="AMINO ACID PERMEASE"/>
    <property type="match status" value="1"/>
</dbReference>
<feature type="transmembrane region" description="Helical" evidence="5">
    <location>
        <begin position="223"/>
        <end position="247"/>
    </location>
</feature>
<feature type="transmembrane region" description="Helical" evidence="5">
    <location>
        <begin position="151"/>
        <end position="172"/>
    </location>
</feature>
<evidence type="ECO:0000256" key="4">
    <source>
        <dbReference type="ARBA" id="ARBA00023136"/>
    </source>
</evidence>
<feature type="transmembrane region" description="Helical" evidence="5">
    <location>
        <begin position="333"/>
        <end position="351"/>
    </location>
</feature>
<keyword evidence="4 5" id="KW-0472">Membrane</keyword>
<feature type="transmembrane region" description="Helical" evidence="5">
    <location>
        <begin position="126"/>
        <end position="144"/>
    </location>
</feature>
<comment type="caution">
    <text evidence="6">The sequence shown here is derived from an EMBL/GenBank/DDBJ whole genome shotgun (WGS) entry which is preliminary data.</text>
</comment>
<evidence type="ECO:0000313" key="7">
    <source>
        <dbReference type="Proteomes" id="UP001523216"/>
    </source>
</evidence>
<feature type="transmembrane region" description="Helical" evidence="5">
    <location>
        <begin position="431"/>
        <end position="449"/>
    </location>
</feature>
<dbReference type="Proteomes" id="UP001523216">
    <property type="component" value="Unassembled WGS sequence"/>
</dbReference>
<feature type="transmembrane region" description="Helical" evidence="5">
    <location>
        <begin position="89"/>
        <end position="114"/>
    </location>
</feature>
<feature type="transmembrane region" description="Helical" evidence="5">
    <location>
        <begin position="267"/>
        <end position="292"/>
    </location>
</feature>
<feature type="transmembrane region" description="Helical" evidence="5">
    <location>
        <begin position="48"/>
        <end position="68"/>
    </location>
</feature>
<accession>A0ABT0Y852</accession>
<dbReference type="InterPro" id="IPR050367">
    <property type="entry name" value="APC_superfamily"/>
</dbReference>
<evidence type="ECO:0000313" key="6">
    <source>
        <dbReference type="EMBL" id="MCM4082227.1"/>
    </source>
</evidence>
<evidence type="ECO:0000256" key="3">
    <source>
        <dbReference type="ARBA" id="ARBA00022989"/>
    </source>
</evidence>
<protein>
    <submittedName>
        <fullName evidence="6">APC family permease</fullName>
    </submittedName>
</protein>
<comment type="subcellular location">
    <subcellularLocation>
        <location evidence="1">Membrane</location>
        <topology evidence="1">Multi-pass membrane protein</topology>
    </subcellularLocation>
</comment>
<gene>
    <name evidence="6" type="ORF">LXN57_32140</name>
</gene>
<dbReference type="PIRSF" id="PIRSF006060">
    <property type="entry name" value="AA_transporter"/>
    <property type="match status" value="1"/>
</dbReference>
<keyword evidence="2 5" id="KW-0812">Transmembrane</keyword>
<reference evidence="6 7" key="1">
    <citation type="submission" date="2022-06" db="EMBL/GenBank/DDBJ databases">
        <title>Actinoplanes abujensis sp. nov., isolated from Nigerian arid soil.</title>
        <authorList>
            <person name="Ding P."/>
        </authorList>
    </citation>
    <scope>NUCLEOTIDE SEQUENCE [LARGE SCALE GENOMIC DNA]</scope>
    <source>
        <strain evidence="7">TRM88002</strain>
    </source>
</reference>
<dbReference type="PANTHER" id="PTHR42770">
    <property type="entry name" value="AMINO ACID TRANSPORTER-RELATED"/>
    <property type="match status" value="1"/>
</dbReference>
<evidence type="ECO:0000256" key="2">
    <source>
        <dbReference type="ARBA" id="ARBA00022692"/>
    </source>
</evidence>